<evidence type="ECO:0000256" key="7">
    <source>
        <dbReference type="SAM" id="Phobius"/>
    </source>
</evidence>
<evidence type="ECO:0000256" key="6">
    <source>
        <dbReference type="ARBA" id="ARBA00023136"/>
    </source>
</evidence>
<evidence type="ECO:0000313" key="10">
    <source>
        <dbReference type="Proteomes" id="UP000298460"/>
    </source>
</evidence>
<gene>
    <name evidence="9" type="ORF">E4K67_01655</name>
</gene>
<protein>
    <submittedName>
        <fullName evidence="9">Sugar transferase</fullName>
    </submittedName>
</protein>
<organism evidence="9 10">
    <name type="scientific">Desulfosporosinus fructosivorans</name>
    <dbReference type="NCBI Taxonomy" id="2018669"/>
    <lineage>
        <taxon>Bacteria</taxon>
        <taxon>Bacillati</taxon>
        <taxon>Bacillota</taxon>
        <taxon>Clostridia</taxon>
        <taxon>Eubacteriales</taxon>
        <taxon>Desulfitobacteriaceae</taxon>
        <taxon>Desulfosporosinus</taxon>
    </lineage>
</organism>
<dbReference type="AlphaFoldDB" id="A0A4Z0RC30"/>
<dbReference type="Proteomes" id="UP000298460">
    <property type="component" value="Unassembled WGS sequence"/>
</dbReference>
<dbReference type="PANTHER" id="PTHR30576:SF10">
    <property type="entry name" value="SLL5057 PROTEIN"/>
    <property type="match status" value="1"/>
</dbReference>
<dbReference type="NCBIfam" id="TIGR03025">
    <property type="entry name" value="EPS_sugtrans"/>
    <property type="match status" value="1"/>
</dbReference>
<dbReference type="RefSeq" id="WP_135544666.1">
    <property type="nucleotide sequence ID" value="NZ_SPQQ01000001.1"/>
</dbReference>
<dbReference type="OrthoDB" id="9808602at2"/>
<dbReference type="GO" id="GO:0016020">
    <property type="term" value="C:membrane"/>
    <property type="evidence" value="ECO:0007669"/>
    <property type="project" value="UniProtKB-SubCell"/>
</dbReference>
<feature type="transmembrane region" description="Helical" evidence="7">
    <location>
        <begin position="12"/>
        <end position="33"/>
    </location>
</feature>
<comment type="similarity">
    <text evidence="2">Belongs to the bacterial sugar transferase family.</text>
</comment>
<keyword evidence="5 7" id="KW-1133">Transmembrane helix</keyword>
<keyword evidence="10" id="KW-1185">Reference proteome</keyword>
<evidence type="ECO:0000256" key="4">
    <source>
        <dbReference type="ARBA" id="ARBA00022692"/>
    </source>
</evidence>
<proteinExistence type="inferred from homology"/>
<keyword evidence="3 9" id="KW-0808">Transferase</keyword>
<accession>A0A4Z0RC30</accession>
<dbReference type="Pfam" id="PF13727">
    <property type="entry name" value="CoA_binding_3"/>
    <property type="match status" value="1"/>
</dbReference>
<dbReference type="GO" id="GO:0016780">
    <property type="term" value="F:phosphotransferase activity, for other substituted phosphate groups"/>
    <property type="evidence" value="ECO:0007669"/>
    <property type="project" value="TreeGrafter"/>
</dbReference>
<dbReference type="InterPro" id="IPR017475">
    <property type="entry name" value="EPS_sugar_tfrase"/>
</dbReference>
<evidence type="ECO:0000256" key="1">
    <source>
        <dbReference type="ARBA" id="ARBA00004141"/>
    </source>
</evidence>
<evidence type="ECO:0000256" key="5">
    <source>
        <dbReference type="ARBA" id="ARBA00022989"/>
    </source>
</evidence>
<sequence length="462" mass="52322">MLRGRGTLENISEIIDIVLMSIGFSLVIELYQIKQTIKGDDWAEYFLIYLIYLLTWIIGSNIYKVYQSRRFTSAGRELTQMLKAHFFSFACSMILINLYNPNLIRNRFFFYFGAFVVCLTLGMHIITRLILQAWRKVGRNTRYVLILGGGSAAGLYLQKVKANPQLGYRVIGYLAPTKNGLKIPYLGDYTNLESVVSMNIVDLTVVTALITEKGIQESIEILDIMGKSVAVLLDDIVTKVARSRPVDFGGLSMVMYDSYPRRPWQEVGKRGIDVISSGLGLIVLSPLFLVIVLAIRLTSKGPAIFAQERVGLNGRPFKIYKFRSMVVNAEELKERLADLNEMSGPVFKITNDPRVTAVGKFIRKTSIDELPQLFNVFKGDMSLVGPRPPLTSEVNLYDSKHRKRLAVRPGITCIWQISGRNEVGFEEWMEMDAEYVDRWSLWLDMEILARTVPVVLGRRGAS</sequence>
<dbReference type="PANTHER" id="PTHR30576">
    <property type="entry name" value="COLANIC BIOSYNTHESIS UDP-GLUCOSE LIPID CARRIER TRANSFERASE"/>
    <property type="match status" value="1"/>
</dbReference>
<comment type="caution">
    <text evidence="9">The sequence shown here is derived from an EMBL/GenBank/DDBJ whole genome shotgun (WGS) entry which is preliminary data.</text>
</comment>
<feature type="transmembrane region" description="Helical" evidence="7">
    <location>
        <begin position="108"/>
        <end position="131"/>
    </location>
</feature>
<dbReference type="InterPro" id="IPR003362">
    <property type="entry name" value="Bact_transf"/>
</dbReference>
<dbReference type="EMBL" id="SPQQ01000001">
    <property type="protein sequence ID" value="TGE39727.1"/>
    <property type="molecule type" value="Genomic_DNA"/>
</dbReference>
<keyword evidence="4 7" id="KW-0812">Transmembrane</keyword>
<keyword evidence="6 7" id="KW-0472">Membrane</keyword>
<feature type="transmembrane region" description="Helical" evidence="7">
    <location>
        <begin position="84"/>
        <end position="102"/>
    </location>
</feature>
<feature type="transmembrane region" description="Helical" evidence="7">
    <location>
        <begin position="274"/>
        <end position="295"/>
    </location>
</feature>
<dbReference type="Pfam" id="PF02397">
    <property type="entry name" value="Bac_transf"/>
    <property type="match status" value="1"/>
</dbReference>
<feature type="transmembrane region" description="Helical" evidence="7">
    <location>
        <begin position="45"/>
        <end position="63"/>
    </location>
</feature>
<reference evidence="9 10" key="1">
    <citation type="submission" date="2019-03" db="EMBL/GenBank/DDBJ databases">
        <title>Draft Genome Sequence of Desulfosporosinus fructosivorans Strain 63.6F, Isolated from Marine Sediment in the Baltic Sea.</title>
        <authorList>
            <person name="Hausmann B."/>
            <person name="Vandieken V."/>
            <person name="Pjevac P."/>
            <person name="Schreck K."/>
            <person name="Herbold C.W."/>
            <person name="Loy A."/>
        </authorList>
    </citation>
    <scope>NUCLEOTIDE SEQUENCE [LARGE SCALE GENOMIC DNA]</scope>
    <source>
        <strain evidence="9 10">63.6F</strain>
    </source>
</reference>
<evidence type="ECO:0000313" key="9">
    <source>
        <dbReference type="EMBL" id="TGE39727.1"/>
    </source>
</evidence>
<evidence type="ECO:0000259" key="8">
    <source>
        <dbReference type="Pfam" id="PF02397"/>
    </source>
</evidence>
<comment type="subcellular location">
    <subcellularLocation>
        <location evidence="1">Membrane</location>
        <topology evidence="1">Multi-pass membrane protein</topology>
    </subcellularLocation>
</comment>
<name>A0A4Z0RC30_9FIRM</name>
<evidence type="ECO:0000256" key="2">
    <source>
        <dbReference type="ARBA" id="ARBA00006464"/>
    </source>
</evidence>
<feature type="domain" description="Bacterial sugar transferase" evidence="8">
    <location>
        <begin position="269"/>
        <end position="456"/>
    </location>
</feature>
<evidence type="ECO:0000256" key="3">
    <source>
        <dbReference type="ARBA" id="ARBA00022679"/>
    </source>
</evidence>